<proteinExistence type="predicted"/>
<dbReference type="InterPro" id="IPR036188">
    <property type="entry name" value="FAD/NAD-bd_sf"/>
</dbReference>
<protein>
    <submittedName>
        <fullName evidence="4">Monoamine oxidase</fullName>
        <ecNumber evidence="4">1.4.3.4</ecNumber>
    </submittedName>
</protein>
<dbReference type="EC" id="1.4.3.4" evidence="4"/>
<dbReference type="Gene3D" id="1.10.405.10">
    <property type="entry name" value="Guanine Nucleotide Dissociation Inhibitor, domain 1"/>
    <property type="match status" value="1"/>
</dbReference>
<dbReference type="InterPro" id="IPR001613">
    <property type="entry name" value="Flavin_amine_oxidase"/>
</dbReference>
<dbReference type="InterPro" id="IPR050281">
    <property type="entry name" value="Flavin_monoamine_oxidase"/>
</dbReference>
<evidence type="ECO:0000313" key="4">
    <source>
        <dbReference type="EMBL" id="MBP1964169.1"/>
    </source>
</evidence>
<dbReference type="GO" id="GO:0097621">
    <property type="term" value="F:monoamine oxidase activity"/>
    <property type="evidence" value="ECO:0007669"/>
    <property type="project" value="UniProtKB-EC"/>
</dbReference>
<dbReference type="PRINTS" id="PR00757">
    <property type="entry name" value="AMINEOXDASEF"/>
</dbReference>
<organism evidence="4 5">
    <name type="scientific">Paenibacillus aceris</name>
    <dbReference type="NCBI Taxonomy" id="869555"/>
    <lineage>
        <taxon>Bacteria</taxon>
        <taxon>Bacillati</taxon>
        <taxon>Bacillota</taxon>
        <taxon>Bacilli</taxon>
        <taxon>Bacillales</taxon>
        <taxon>Paenibacillaceae</taxon>
        <taxon>Paenibacillus</taxon>
    </lineage>
</organism>
<evidence type="ECO:0000256" key="2">
    <source>
        <dbReference type="ARBA" id="ARBA00023002"/>
    </source>
</evidence>
<evidence type="ECO:0000259" key="3">
    <source>
        <dbReference type="Pfam" id="PF01593"/>
    </source>
</evidence>
<reference evidence="4 5" key="1">
    <citation type="submission" date="2021-03" db="EMBL/GenBank/DDBJ databases">
        <title>Genomic Encyclopedia of Type Strains, Phase IV (KMG-IV): sequencing the most valuable type-strain genomes for metagenomic binning, comparative biology and taxonomic classification.</title>
        <authorList>
            <person name="Goeker M."/>
        </authorList>
    </citation>
    <scope>NUCLEOTIDE SEQUENCE [LARGE SCALE GENOMIC DNA]</scope>
    <source>
        <strain evidence="4 5">DSM 24950</strain>
    </source>
</reference>
<dbReference type="Gene3D" id="3.90.660.10">
    <property type="match status" value="1"/>
</dbReference>
<gene>
    <name evidence="4" type="ORF">J2Z65_003392</name>
</gene>
<comment type="cofactor">
    <cofactor evidence="1">
        <name>FAD</name>
        <dbReference type="ChEBI" id="CHEBI:57692"/>
    </cofactor>
</comment>
<feature type="domain" description="Amine oxidase" evidence="3">
    <location>
        <begin position="65"/>
        <end position="512"/>
    </location>
</feature>
<keyword evidence="2 4" id="KW-0560">Oxidoreductase</keyword>
<dbReference type="Pfam" id="PF01593">
    <property type="entry name" value="Amino_oxidase"/>
    <property type="match status" value="1"/>
</dbReference>
<dbReference type="PANTHER" id="PTHR10742:SF410">
    <property type="entry name" value="LYSINE-SPECIFIC HISTONE DEMETHYLASE 2"/>
    <property type="match status" value="1"/>
</dbReference>
<dbReference type="InterPro" id="IPR002937">
    <property type="entry name" value="Amino_oxidase"/>
</dbReference>
<dbReference type="EMBL" id="JAGGKV010000008">
    <property type="protein sequence ID" value="MBP1964169.1"/>
    <property type="molecule type" value="Genomic_DNA"/>
</dbReference>
<dbReference type="SUPFAM" id="SSF54373">
    <property type="entry name" value="FAD-linked reductases, C-terminal domain"/>
    <property type="match status" value="1"/>
</dbReference>
<comment type="caution">
    <text evidence="4">The sequence shown here is derived from an EMBL/GenBank/DDBJ whole genome shotgun (WGS) entry which is preliminary data.</text>
</comment>
<dbReference type="Gene3D" id="3.50.50.60">
    <property type="entry name" value="FAD/NAD(P)-binding domain"/>
    <property type="match status" value="1"/>
</dbReference>
<name>A0ABS4HZT6_9BACL</name>
<dbReference type="PANTHER" id="PTHR10742">
    <property type="entry name" value="FLAVIN MONOAMINE OXIDASE"/>
    <property type="match status" value="1"/>
</dbReference>
<dbReference type="Proteomes" id="UP001519344">
    <property type="component" value="Unassembled WGS sequence"/>
</dbReference>
<keyword evidence="5" id="KW-1185">Reference proteome</keyword>
<sequence length="517" mass="58187">MTRSQFTRLLKELYFVTGECMERSSVDQRKHVTKVYPKTPQSSQKLITSSSETIEPQIVIIGAGLAGLTSAYRLKQFGLHAKVYEADHRYIAGRCQSNRDDFDDKQIVERGGMMIDSGHQAIRMLAQELGLTLDDILEAEKKGTEPFYFFDGSHYSLAEATRDFQLILNQLNTDLKMAGFPTLYNSFTKRGYDLDHMSILDWINENVPNGIHSKMGKLLDIACNVEHGAETGFQSSLNLIYLHGYLSSNVPFKTFGNSDERFHIRGGNDQIIRELSERLDPDQIIRGTRLTAIIENDNGSYTLTFQNSTKTFDVIADKVILTLPFSTLRTSVDYSKAGFCALKNTAIQEMGMGTNSKLHVQFRDRHWLGLGCNGETISDSGYQSTFEVTRTQSGTNGILVDYTGSILEKAWNNNMINEQVQHFLNQMEPVLPGITTKWNGKAVRDDWTINPFTMGSYSFRKIGQYTKFGGIEREREGCKGNCHFAGEHTSIEYQGYMNGAVESGERAADEIIADLLD</sequence>
<dbReference type="SUPFAM" id="SSF51905">
    <property type="entry name" value="FAD/NAD(P)-binding domain"/>
    <property type="match status" value="1"/>
</dbReference>
<accession>A0ABS4HZT6</accession>
<evidence type="ECO:0000256" key="1">
    <source>
        <dbReference type="ARBA" id="ARBA00001974"/>
    </source>
</evidence>
<dbReference type="RefSeq" id="WP_209855928.1">
    <property type="nucleotide sequence ID" value="NZ_JAGGKV010000008.1"/>
</dbReference>
<evidence type="ECO:0000313" key="5">
    <source>
        <dbReference type="Proteomes" id="UP001519344"/>
    </source>
</evidence>